<feature type="region of interest" description="Disordered" evidence="1">
    <location>
        <begin position="1"/>
        <end position="37"/>
    </location>
</feature>
<comment type="caution">
    <text evidence="2">The sequence shown here is derived from an EMBL/GenBank/DDBJ whole genome shotgun (WGS) entry which is preliminary data.</text>
</comment>
<reference evidence="2" key="1">
    <citation type="journal article" date="2023" name="Mol. Ecol. Resour.">
        <title>Chromosome-level genome assembly of a triploid poplar Populus alba 'Berolinensis'.</title>
        <authorList>
            <person name="Chen S."/>
            <person name="Yu Y."/>
            <person name="Wang X."/>
            <person name="Wang S."/>
            <person name="Zhang T."/>
            <person name="Zhou Y."/>
            <person name="He R."/>
            <person name="Meng N."/>
            <person name="Wang Y."/>
            <person name="Liu W."/>
            <person name="Liu Z."/>
            <person name="Liu J."/>
            <person name="Guo Q."/>
            <person name="Huang H."/>
            <person name="Sederoff R.R."/>
            <person name="Wang G."/>
            <person name="Qu G."/>
            <person name="Chen S."/>
        </authorList>
    </citation>
    <scope>NUCLEOTIDE SEQUENCE</scope>
    <source>
        <strain evidence="2">SC-2020</strain>
    </source>
</reference>
<protein>
    <submittedName>
        <fullName evidence="2">Uncharacterized protein</fullName>
    </submittedName>
</protein>
<dbReference type="EMBL" id="JAQIZT010000008">
    <property type="protein sequence ID" value="KAJ6988293.1"/>
    <property type="molecule type" value="Genomic_DNA"/>
</dbReference>
<sequence>MKLKQSSSRANQNIEREPPCIMKKQRGKRQFQEEKARRLTVSEDHKTILQAQREREESIETELCEISKNDAVSVNECVVEQQKNPNCLGGVWENDDLACKEELYMDDIISDCSSCQETAFSELQPEKSVGDSVPSQISSLLLQLGQHFSLLSLLLETRKSSALLESYQEKPIPELYCATTEHGDLILQQRSQIVHWIIEARDFYIGNNMYRKCKVVHCHGMVGAGGPYLPIFLAHHPQLHVETPFPSSHALYLMVVRFVYCLGHEQGAQLVFLHITCSLGCLIQFCPFPMLNIRFYMKAIKEGQILGGVGAVRP</sequence>
<dbReference type="Proteomes" id="UP001164929">
    <property type="component" value="Chromosome 8"/>
</dbReference>
<evidence type="ECO:0000313" key="2">
    <source>
        <dbReference type="EMBL" id="KAJ6988293.1"/>
    </source>
</evidence>
<name>A0AAD6MMJ2_9ROSI</name>
<dbReference type="AlphaFoldDB" id="A0AAD6MMJ2"/>
<proteinExistence type="predicted"/>
<feature type="compositionally biased region" description="Polar residues" evidence="1">
    <location>
        <begin position="1"/>
        <end position="13"/>
    </location>
</feature>
<gene>
    <name evidence="2" type="ORF">NC653_021274</name>
</gene>
<organism evidence="2 3">
    <name type="scientific">Populus alba x Populus x berolinensis</name>
    <dbReference type="NCBI Taxonomy" id="444605"/>
    <lineage>
        <taxon>Eukaryota</taxon>
        <taxon>Viridiplantae</taxon>
        <taxon>Streptophyta</taxon>
        <taxon>Embryophyta</taxon>
        <taxon>Tracheophyta</taxon>
        <taxon>Spermatophyta</taxon>
        <taxon>Magnoliopsida</taxon>
        <taxon>eudicotyledons</taxon>
        <taxon>Gunneridae</taxon>
        <taxon>Pentapetalae</taxon>
        <taxon>rosids</taxon>
        <taxon>fabids</taxon>
        <taxon>Malpighiales</taxon>
        <taxon>Salicaceae</taxon>
        <taxon>Saliceae</taxon>
        <taxon>Populus</taxon>
    </lineage>
</organism>
<accession>A0AAD6MMJ2</accession>
<evidence type="ECO:0000313" key="3">
    <source>
        <dbReference type="Proteomes" id="UP001164929"/>
    </source>
</evidence>
<evidence type="ECO:0000256" key="1">
    <source>
        <dbReference type="SAM" id="MobiDB-lite"/>
    </source>
</evidence>
<keyword evidence="3" id="KW-1185">Reference proteome</keyword>